<sequence>MSVSSSNDPFDDTRRPLLLDIRRWSLLRSQPIPDNSTPLSPLSASSHRHPHLPSYLESGFYDTPPPRSSLAEKLSMRDARSEDLDPDQDTIVPNKTGGSQGGDGSGAPQPQAPAKKSPPTTTKSGNTASTNALVSAWQDRLQVLTVVTTFLASMDGTLFSMTNYRTSPALLPNEPSDQLSELIYAALVGAMILHICASLLGYIASFVLVKYTIIEADPYYSHPRDPSYHGPPLDGNGGGPPAAQLVLEPLRLRRRQRADSSLPTPVLHTPRYMPPPAVDPYDPNAIPAAAPTWEGYPGNAGGSTGGGSGGSNNPGRNSDPVSQPHASPPPEQQHHKLHKPRPENYHKPSKIPPPPIRMLTRCFYGTLVLALLGFVLALLGVVVYAWAALREPVGIVAASCVGVGVTTGIVVLIW</sequence>
<feature type="compositionally biased region" description="Polar residues" evidence="1">
    <location>
        <begin position="32"/>
        <end position="45"/>
    </location>
</feature>
<dbReference type="OrthoDB" id="2653987at2759"/>
<feature type="transmembrane region" description="Helical" evidence="2">
    <location>
        <begin position="182"/>
        <end position="209"/>
    </location>
</feature>
<evidence type="ECO:0000313" key="3">
    <source>
        <dbReference type="EMBL" id="EIW74783.1"/>
    </source>
</evidence>
<evidence type="ECO:0000256" key="2">
    <source>
        <dbReference type="SAM" id="Phobius"/>
    </source>
</evidence>
<evidence type="ECO:0000313" key="4">
    <source>
        <dbReference type="Proteomes" id="UP000053558"/>
    </source>
</evidence>
<dbReference type="AlphaFoldDB" id="A0A5M3M6U9"/>
<protein>
    <submittedName>
        <fullName evidence="3">Uncharacterized protein</fullName>
    </submittedName>
</protein>
<feature type="compositionally biased region" description="Basic and acidic residues" evidence="1">
    <location>
        <begin position="74"/>
        <end position="83"/>
    </location>
</feature>
<feature type="region of interest" description="Disordered" evidence="1">
    <location>
        <begin position="255"/>
        <end position="352"/>
    </location>
</feature>
<feature type="region of interest" description="Disordered" evidence="1">
    <location>
        <begin position="28"/>
        <end position="127"/>
    </location>
</feature>
<feature type="transmembrane region" description="Helical" evidence="2">
    <location>
        <begin position="362"/>
        <end position="387"/>
    </location>
</feature>
<dbReference type="RefSeq" id="XP_007774860.1">
    <property type="nucleotide sequence ID" value="XM_007776670.1"/>
</dbReference>
<name>A0A5M3M6U9_CONPW</name>
<proteinExistence type="predicted"/>
<feature type="compositionally biased region" description="Low complexity" evidence="1">
    <location>
        <begin position="106"/>
        <end position="125"/>
    </location>
</feature>
<feature type="compositionally biased region" description="Gly residues" evidence="1">
    <location>
        <begin position="298"/>
        <end position="312"/>
    </location>
</feature>
<feature type="transmembrane region" description="Helical" evidence="2">
    <location>
        <begin position="393"/>
        <end position="413"/>
    </location>
</feature>
<organism evidence="3 4">
    <name type="scientific">Coniophora puteana (strain RWD-64-598)</name>
    <name type="common">Brown rot fungus</name>
    <dbReference type="NCBI Taxonomy" id="741705"/>
    <lineage>
        <taxon>Eukaryota</taxon>
        <taxon>Fungi</taxon>
        <taxon>Dikarya</taxon>
        <taxon>Basidiomycota</taxon>
        <taxon>Agaricomycotina</taxon>
        <taxon>Agaricomycetes</taxon>
        <taxon>Agaricomycetidae</taxon>
        <taxon>Boletales</taxon>
        <taxon>Coniophorineae</taxon>
        <taxon>Coniophoraceae</taxon>
        <taxon>Coniophora</taxon>
    </lineage>
</organism>
<dbReference type="EMBL" id="JH711590">
    <property type="protein sequence ID" value="EIW74783.1"/>
    <property type="molecule type" value="Genomic_DNA"/>
</dbReference>
<keyword evidence="2" id="KW-0472">Membrane</keyword>
<gene>
    <name evidence="3" type="ORF">CONPUDRAFT_85592</name>
</gene>
<dbReference type="KEGG" id="cput:CONPUDRAFT_85592"/>
<reference evidence="4" key="1">
    <citation type="journal article" date="2012" name="Science">
        <title>The Paleozoic origin of enzymatic lignin decomposition reconstructed from 31 fungal genomes.</title>
        <authorList>
            <person name="Floudas D."/>
            <person name="Binder M."/>
            <person name="Riley R."/>
            <person name="Barry K."/>
            <person name="Blanchette R.A."/>
            <person name="Henrissat B."/>
            <person name="Martinez A.T."/>
            <person name="Otillar R."/>
            <person name="Spatafora J.W."/>
            <person name="Yadav J.S."/>
            <person name="Aerts A."/>
            <person name="Benoit I."/>
            <person name="Boyd A."/>
            <person name="Carlson A."/>
            <person name="Copeland A."/>
            <person name="Coutinho P.M."/>
            <person name="de Vries R.P."/>
            <person name="Ferreira P."/>
            <person name="Findley K."/>
            <person name="Foster B."/>
            <person name="Gaskell J."/>
            <person name="Glotzer D."/>
            <person name="Gorecki P."/>
            <person name="Heitman J."/>
            <person name="Hesse C."/>
            <person name="Hori C."/>
            <person name="Igarashi K."/>
            <person name="Jurgens J.A."/>
            <person name="Kallen N."/>
            <person name="Kersten P."/>
            <person name="Kohler A."/>
            <person name="Kuees U."/>
            <person name="Kumar T.K.A."/>
            <person name="Kuo A."/>
            <person name="LaButti K."/>
            <person name="Larrondo L.F."/>
            <person name="Lindquist E."/>
            <person name="Ling A."/>
            <person name="Lombard V."/>
            <person name="Lucas S."/>
            <person name="Lundell T."/>
            <person name="Martin R."/>
            <person name="McLaughlin D.J."/>
            <person name="Morgenstern I."/>
            <person name="Morin E."/>
            <person name="Murat C."/>
            <person name="Nagy L.G."/>
            <person name="Nolan M."/>
            <person name="Ohm R.A."/>
            <person name="Patyshakuliyeva A."/>
            <person name="Rokas A."/>
            <person name="Ruiz-Duenas F.J."/>
            <person name="Sabat G."/>
            <person name="Salamov A."/>
            <person name="Samejima M."/>
            <person name="Schmutz J."/>
            <person name="Slot J.C."/>
            <person name="St John F."/>
            <person name="Stenlid J."/>
            <person name="Sun H."/>
            <person name="Sun S."/>
            <person name="Syed K."/>
            <person name="Tsang A."/>
            <person name="Wiebenga A."/>
            <person name="Young D."/>
            <person name="Pisabarro A."/>
            <person name="Eastwood D.C."/>
            <person name="Martin F."/>
            <person name="Cullen D."/>
            <person name="Grigoriev I.V."/>
            <person name="Hibbett D.S."/>
        </authorList>
    </citation>
    <scope>NUCLEOTIDE SEQUENCE [LARGE SCALE GENOMIC DNA]</scope>
    <source>
        <strain evidence="4">RWD-64-598 SS2</strain>
    </source>
</reference>
<keyword evidence="2" id="KW-0812">Transmembrane</keyword>
<keyword evidence="4" id="KW-1185">Reference proteome</keyword>
<accession>A0A5M3M6U9</accession>
<evidence type="ECO:0000256" key="1">
    <source>
        <dbReference type="SAM" id="MobiDB-lite"/>
    </source>
</evidence>
<keyword evidence="2" id="KW-1133">Transmembrane helix</keyword>
<dbReference type="Proteomes" id="UP000053558">
    <property type="component" value="Unassembled WGS sequence"/>
</dbReference>
<comment type="caution">
    <text evidence="3">The sequence shown here is derived from an EMBL/GenBank/DDBJ whole genome shotgun (WGS) entry which is preliminary data.</text>
</comment>
<dbReference type="GeneID" id="19210988"/>